<evidence type="ECO:0000259" key="6">
    <source>
        <dbReference type="PROSITE" id="PS50043"/>
    </source>
</evidence>
<dbReference type="Pfam" id="PF00072">
    <property type="entry name" value="Response_reg"/>
    <property type="match status" value="1"/>
</dbReference>
<keyword evidence="3" id="KW-0238">DNA-binding</keyword>
<keyword evidence="1 5" id="KW-0597">Phosphoprotein</keyword>
<protein>
    <submittedName>
        <fullName evidence="8">LuxR family two component transcriptional regulator</fullName>
    </submittedName>
</protein>
<dbReference type="AlphaFoldDB" id="A0A318KPW3"/>
<dbReference type="GO" id="GO:0006355">
    <property type="term" value="P:regulation of DNA-templated transcription"/>
    <property type="evidence" value="ECO:0007669"/>
    <property type="project" value="InterPro"/>
</dbReference>
<dbReference type="OrthoDB" id="9808843at2"/>
<dbReference type="Gene3D" id="3.40.50.2300">
    <property type="match status" value="1"/>
</dbReference>
<dbReference type="PANTHER" id="PTHR43214">
    <property type="entry name" value="TWO-COMPONENT RESPONSE REGULATOR"/>
    <property type="match status" value="1"/>
</dbReference>
<feature type="domain" description="Response regulatory" evidence="7">
    <location>
        <begin position="3"/>
        <end position="120"/>
    </location>
</feature>
<keyword evidence="4" id="KW-0804">Transcription</keyword>
<dbReference type="SMART" id="SM00421">
    <property type="entry name" value="HTH_LUXR"/>
    <property type="match status" value="1"/>
</dbReference>
<dbReference type="GO" id="GO:0000160">
    <property type="term" value="P:phosphorelay signal transduction system"/>
    <property type="evidence" value="ECO:0007669"/>
    <property type="project" value="InterPro"/>
</dbReference>
<evidence type="ECO:0000256" key="1">
    <source>
        <dbReference type="ARBA" id="ARBA00022553"/>
    </source>
</evidence>
<dbReference type="InterPro" id="IPR039420">
    <property type="entry name" value="WalR-like"/>
</dbReference>
<dbReference type="CDD" id="cd17535">
    <property type="entry name" value="REC_NarL-like"/>
    <property type="match status" value="1"/>
</dbReference>
<dbReference type="Proteomes" id="UP000247569">
    <property type="component" value="Unassembled WGS sequence"/>
</dbReference>
<feature type="modified residue" description="4-aspartylphosphate" evidence="5">
    <location>
        <position position="54"/>
    </location>
</feature>
<dbReference type="Pfam" id="PF00196">
    <property type="entry name" value="GerE"/>
    <property type="match status" value="1"/>
</dbReference>
<dbReference type="SUPFAM" id="SSF52172">
    <property type="entry name" value="CheY-like"/>
    <property type="match status" value="1"/>
</dbReference>
<dbReference type="InterPro" id="IPR016032">
    <property type="entry name" value="Sig_transdc_resp-reg_C-effctor"/>
</dbReference>
<evidence type="ECO:0000256" key="4">
    <source>
        <dbReference type="ARBA" id="ARBA00023163"/>
    </source>
</evidence>
<organism evidence="8 9">
    <name type="scientific">Nocardia tenerifensis</name>
    <dbReference type="NCBI Taxonomy" id="228006"/>
    <lineage>
        <taxon>Bacteria</taxon>
        <taxon>Bacillati</taxon>
        <taxon>Actinomycetota</taxon>
        <taxon>Actinomycetes</taxon>
        <taxon>Mycobacteriales</taxon>
        <taxon>Nocardiaceae</taxon>
        <taxon>Nocardia</taxon>
    </lineage>
</organism>
<dbReference type="GO" id="GO:0003677">
    <property type="term" value="F:DNA binding"/>
    <property type="evidence" value="ECO:0007669"/>
    <property type="project" value="UniProtKB-KW"/>
</dbReference>
<dbReference type="PANTHER" id="PTHR43214:SF24">
    <property type="entry name" value="TRANSCRIPTIONAL REGULATORY PROTEIN NARL-RELATED"/>
    <property type="match status" value="1"/>
</dbReference>
<accession>A0A318KPW3</accession>
<evidence type="ECO:0000259" key="7">
    <source>
        <dbReference type="PROSITE" id="PS50110"/>
    </source>
</evidence>
<evidence type="ECO:0000313" key="8">
    <source>
        <dbReference type="EMBL" id="PXX71700.1"/>
    </source>
</evidence>
<proteinExistence type="predicted"/>
<dbReference type="EMBL" id="QJKF01000001">
    <property type="protein sequence ID" value="PXX71700.1"/>
    <property type="molecule type" value="Genomic_DNA"/>
</dbReference>
<evidence type="ECO:0000256" key="2">
    <source>
        <dbReference type="ARBA" id="ARBA00023015"/>
    </source>
</evidence>
<dbReference type="InterPro" id="IPR011006">
    <property type="entry name" value="CheY-like_superfamily"/>
</dbReference>
<dbReference type="SMART" id="SM00448">
    <property type="entry name" value="REC"/>
    <property type="match status" value="1"/>
</dbReference>
<evidence type="ECO:0000313" key="9">
    <source>
        <dbReference type="Proteomes" id="UP000247569"/>
    </source>
</evidence>
<gene>
    <name evidence="8" type="ORF">DFR70_1011134</name>
</gene>
<dbReference type="InterPro" id="IPR058245">
    <property type="entry name" value="NreC/VraR/RcsB-like_REC"/>
</dbReference>
<dbReference type="PROSITE" id="PS50043">
    <property type="entry name" value="HTH_LUXR_2"/>
    <property type="match status" value="1"/>
</dbReference>
<feature type="domain" description="HTH luxR-type" evidence="6">
    <location>
        <begin position="150"/>
        <end position="215"/>
    </location>
</feature>
<keyword evidence="2" id="KW-0805">Transcription regulation</keyword>
<dbReference type="SUPFAM" id="SSF46894">
    <property type="entry name" value="C-terminal effector domain of the bipartite response regulators"/>
    <property type="match status" value="1"/>
</dbReference>
<keyword evidence="9" id="KW-1185">Reference proteome</keyword>
<reference evidence="8 9" key="1">
    <citation type="submission" date="2018-05" db="EMBL/GenBank/DDBJ databases">
        <title>Genomic Encyclopedia of Type Strains, Phase IV (KMG-IV): sequencing the most valuable type-strain genomes for metagenomic binning, comparative biology and taxonomic classification.</title>
        <authorList>
            <person name="Goeker M."/>
        </authorList>
    </citation>
    <scope>NUCLEOTIDE SEQUENCE [LARGE SCALE GENOMIC DNA]</scope>
    <source>
        <strain evidence="8 9">DSM 44704</strain>
    </source>
</reference>
<evidence type="ECO:0000256" key="3">
    <source>
        <dbReference type="ARBA" id="ARBA00023125"/>
    </source>
</evidence>
<evidence type="ECO:0000256" key="5">
    <source>
        <dbReference type="PROSITE-ProRule" id="PRU00169"/>
    </source>
</evidence>
<sequence length="226" mass="24373">MINVLVVDDQPLIRAGLTALVNADPGLTVVGEAVDGNQAVSLAVTEKPDVIVMDIHMPRVSGITAARRIFSQVDPAPRILMLTTFDLDEYVYEALHAGASGFVLKETDPDRLLGAIHTVAKGDTLFAPTVTRRLIENYIQHNERAGAPSRRAELDSLTTRELEVLRLVGTGAGNNDIAHYLNISEGTVKTHLNRVMTKLDLTSRAQAVVIAYETGLVTPGTVPAKM</sequence>
<dbReference type="CDD" id="cd06170">
    <property type="entry name" value="LuxR_C_like"/>
    <property type="match status" value="1"/>
</dbReference>
<dbReference type="InterPro" id="IPR001789">
    <property type="entry name" value="Sig_transdc_resp-reg_receiver"/>
</dbReference>
<comment type="caution">
    <text evidence="8">The sequence shown here is derived from an EMBL/GenBank/DDBJ whole genome shotgun (WGS) entry which is preliminary data.</text>
</comment>
<dbReference type="PROSITE" id="PS00622">
    <property type="entry name" value="HTH_LUXR_1"/>
    <property type="match status" value="1"/>
</dbReference>
<dbReference type="InterPro" id="IPR000792">
    <property type="entry name" value="Tscrpt_reg_LuxR_C"/>
</dbReference>
<name>A0A318KPW3_9NOCA</name>
<dbReference type="PROSITE" id="PS50110">
    <property type="entry name" value="RESPONSE_REGULATORY"/>
    <property type="match status" value="1"/>
</dbReference>
<dbReference type="PRINTS" id="PR00038">
    <property type="entry name" value="HTHLUXR"/>
</dbReference>